<evidence type="ECO:0000313" key="3">
    <source>
        <dbReference type="Proteomes" id="UP001266305"/>
    </source>
</evidence>
<accession>A0ABQ9WD72</accession>
<keyword evidence="3" id="KW-1185">Reference proteome</keyword>
<name>A0ABQ9WD72_SAGOE</name>
<feature type="region of interest" description="Disordered" evidence="1">
    <location>
        <begin position="1"/>
        <end position="39"/>
    </location>
</feature>
<evidence type="ECO:0000313" key="2">
    <source>
        <dbReference type="EMBL" id="KAK2119600.1"/>
    </source>
</evidence>
<gene>
    <name evidence="2" type="ORF">P7K49_000986</name>
</gene>
<reference evidence="2 3" key="1">
    <citation type="submission" date="2023-05" db="EMBL/GenBank/DDBJ databases">
        <title>B98-5 Cell Line De Novo Hybrid Assembly: An Optical Mapping Approach.</title>
        <authorList>
            <person name="Kananen K."/>
            <person name="Auerbach J.A."/>
            <person name="Kautto E."/>
            <person name="Blachly J.S."/>
        </authorList>
    </citation>
    <scope>NUCLEOTIDE SEQUENCE [LARGE SCALE GENOMIC DNA]</scope>
    <source>
        <strain evidence="2">B95-8</strain>
        <tissue evidence="2">Cell line</tissue>
    </source>
</reference>
<organism evidence="2 3">
    <name type="scientific">Saguinus oedipus</name>
    <name type="common">Cotton-top tamarin</name>
    <name type="synonym">Oedipomidas oedipus</name>
    <dbReference type="NCBI Taxonomy" id="9490"/>
    <lineage>
        <taxon>Eukaryota</taxon>
        <taxon>Metazoa</taxon>
        <taxon>Chordata</taxon>
        <taxon>Craniata</taxon>
        <taxon>Vertebrata</taxon>
        <taxon>Euteleostomi</taxon>
        <taxon>Mammalia</taxon>
        <taxon>Eutheria</taxon>
        <taxon>Euarchontoglires</taxon>
        <taxon>Primates</taxon>
        <taxon>Haplorrhini</taxon>
        <taxon>Platyrrhini</taxon>
        <taxon>Cebidae</taxon>
        <taxon>Callitrichinae</taxon>
        <taxon>Saguinus</taxon>
    </lineage>
</organism>
<dbReference type="EMBL" id="JASSZA010000001">
    <property type="protein sequence ID" value="KAK2119600.1"/>
    <property type="molecule type" value="Genomic_DNA"/>
</dbReference>
<protein>
    <submittedName>
        <fullName evidence="2">Uncharacterized protein</fullName>
    </submittedName>
</protein>
<feature type="compositionally biased region" description="Polar residues" evidence="1">
    <location>
        <begin position="24"/>
        <end position="34"/>
    </location>
</feature>
<proteinExistence type="predicted"/>
<dbReference type="Proteomes" id="UP001266305">
    <property type="component" value="Unassembled WGS sequence"/>
</dbReference>
<comment type="caution">
    <text evidence="2">The sequence shown here is derived from an EMBL/GenBank/DDBJ whole genome shotgun (WGS) entry which is preliminary data.</text>
</comment>
<evidence type="ECO:0000256" key="1">
    <source>
        <dbReference type="SAM" id="MobiDB-lite"/>
    </source>
</evidence>
<sequence>MDRGGPASVISNDDDSASPLHHISNGSNTPSSSEGGPDAVIIGMTKIPVIENPQYFGITNSQLKPDTCIRKESLQRAQRFPQDRLIIIWYLEAPVSLQELKEAKSMPDGGEEFYGYLQILARQDLDVTP</sequence>